<evidence type="ECO:0000256" key="2">
    <source>
        <dbReference type="ARBA" id="ARBA00023315"/>
    </source>
</evidence>
<dbReference type="SUPFAM" id="SSF55729">
    <property type="entry name" value="Acyl-CoA N-acyltransferases (Nat)"/>
    <property type="match status" value="1"/>
</dbReference>
<protein>
    <submittedName>
        <fullName evidence="5">Acyl-CoA N-acyltransferase</fullName>
    </submittedName>
</protein>
<evidence type="ECO:0000259" key="4">
    <source>
        <dbReference type="PROSITE" id="PS51186"/>
    </source>
</evidence>
<dbReference type="PROSITE" id="PS51186">
    <property type="entry name" value="GNAT"/>
    <property type="match status" value="1"/>
</dbReference>
<dbReference type="Gene3D" id="3.40.630.30">
    <property type="match status" value="1"/>
</dbReference>
<evidence type="ECO:0000256" key="1">
    <source>
        <dbReference type="ARBA" id="ARBA00022679"/>
    </source>
</evidence>
<dbReference type="AlphaFoldDB" id="A0A6A6QAM2"/>
<sequence>MPRDLESEKATIDGMAPLTTVTKEPEKGAPPAQTFASPDSDDQLQLYRDEGGINALHPYCQALTSNDLESCIHLENATFPPHEACSREKHRTTSFVQLITSNATNLHSLLTCLIYQLDNPYNFQFYSSNPHQFIYRLKSCGELCLGLFTSATSTSKSPTLSALSKKPFAHPADSAYPDRKSILLAHCIATKSENLTVTDNDMAMPPLGHNEHGRTICLHSLAVLPEYQNLGLGRTVVLAFVQRMQSAGMADRVALLAHEQLVTFYERLGFENRGKSKATYGGGGWFDMVVEFGGMSG</sequence>
<evidence type="ECO:0000313" key="6">
    <source>
        <dbReference type="Proteomes" id="UP000799750"/>
    </source>
</evidence>
<dbReference type="GO" id="GO:0004059">
    <property type="term" value="F:aralkylamine N-acetyltransferase activity"/>
    <property type="evidence" value="ECO:0007669"/>
    <property type="project" value="TreeGrafter"/>
</dbReference>
<dbReference type="InterPro" id="IPR000182">
    <property type="entry name" value="GNAT_dom"/>
</dbReference>
<reference evidence="5" key="1">
    <citation type="journal article" date="2020" name="Stud. Mycol.">
        <title>101 Dothideomycetes genomes: a test case for predicting lifestyles and emergence of pathogens.</title>
        <authorList>
            <person name="Haridas S."/>
            <person name="Albert R."/>
            <person name="Binder M."/>
            <person name="Bloem J."/>
            <person name="Labutti K."/>
            <person name="Salamov A."/>
            <person name="Andreopoulos B."/>
            <person name="Baker S."/>
            <person name="Barry K."/>
            <person name="Bills G."/>
            <person name="Bluhm B."/>
            <person name="Cannon C."/>
            <person name="Castanera R."/>
            <person name="Culley D."/>
            <person name="Daum C."/>
            <person name="Ezra D."/>
            <person name="Gonzalez J."/>
            <person name="Henrissat B."/>
            <person name="Kuo A."/>
            <person name="Liang C."/>
            <person name="Lipzen A."/>
            <person name="Lutzoni F."/>
            <person name="Magnuson J."/>
            <person name="Mondo S."/>
            <person name="Nolan M."/>
            <person name="Ohm R."/>
            <person name="Pangilinan J."/>
            <person name="Park H.-J."/>
            <person name="Ramirez L."/>
            <person name="Alfaro M."/>
            <person name="Sun H."/>
            <person name="Tritt A."/>
            <person name="Yoshinaga Y."/>
            <person name="Zwiers L.-H."/>
            <person name="Turgeon B."/>
            <person name="Goodwin S."/>
            <person name="Spatafora J."/>
            <person name="Crous P."/>
            <person name="Grigoriev I."/>
        </authorList>
    </citation>
    <scope>NUCLEOTIDE SEQUENCE</scope>
    <source>
        <strain evidence="5">CBS 269.34</strain>
    </source>
</reference>
<dbReference type="OrthoDB" id="30840at2759"/>
<dbReference type="EMBL" id="MU004199">
    <property type="protein sequence ID" value="KAF2489119.1"/>
    <property type="molecule type" value="Genomic_DNA"/>
</dbReference>
<dbReference type="Proteomes" id="UP000799750">
    <property type="component" value="Unassembled WGS sequence"/>
</dbReference>
<dbReference type="GO" id="GO:0005737">
    <property type="term" value="C:cytoplasm"/>
    <property type="evidence" value="ECO:0007669"/>
    <property type="project" value="TreeGrafter"/>
</dbReference>
<dbReference type="PANTHER" id="PTHR10908:SF0">
    <property type="entry name" value="SEROTONIN N-ACETYLTRANSFERASE"/>
    <property type="match status" value="1"/>
</dbReference>
<evidence type="ECO:0000313" key="5">
    <source>
        <dbReference type="EMBL" id="KAF2489119.1"/>
    </source>
</evidence>
<proteinExistence type="predicted"/>
<evidence type="ECO:0000256" key="3">
    <source>
        <dbReference type="SAM" id="MobiDB-lite"/>
    </source>
</evidence>
<keyword evidence="6" id="KW-1185">Reference proteome</keyword>
<keyword evidence="2 5" id="KW-0012">Acyltransferase</keyword>
<dbReference type="Pfam" id="PF00583">
    <property type="entry name" value="Acetyltransf_1"/>
    <property type="match status" value="1"/>
</dbReference>
<feature type="region of interest" description="Disordered" evidence="3">
    <location>
        <begin position="1"/>
        <end position="40"/>
    </location>
</feature>
<keyword evidence="1 5" id="KW-0808">Transferase</keyword>
<feature type="domain" description="N-acetyltransferase" evidence="4">
    <location>
        <begin position="146"/>
        <end position="293"/>
    </location>
</feature>
<dbReference type="InterPro" id="IPR051635">
    <property type="entry name" value="SNAT-like"/>
</dbReference>
<name>A0A6A6QAM2_9PEZI</name>
<gene>
    <name evidence="5" type="ORF">BU16DRAFT_597911</name>
</gene>
<dbReference type="CDD" id="cd04301">
    <property type="entry name" value="NAT_SF"/>
    <property type="match status" value="1"/>
</dbReference>
<feature type="compositionally biased region" description="Basic and acidic residues" evidence="3">
    <location>
        <begin position="1"/>
        <end position="11"/>
    </location>
</feature>
<dbReference type="InterPro" id="IPR016181">
    <property type="entry name" value="Acyl_CoA_acyltransferase"/>
</dbReference>
<accession>A0A6A6QAM2</accession>
<dbReference type="PANTHER" id="PTHR10908">
    <property type="entry name" value="SEROTONIN N-ACETYLTRANSFERASE"/>
    <property type="match status" value="1"/>
</dbReference>
<organism evidence="5 6">
    <name type="scientific">Lophium mytilinum</name>
    <dbReference type="NCBI Taxonomy" id="390894"/>
    <lineage>
        <taxon>Eukaryota</taxon>
        <taxon>Fungi</taxon>
        <taxon>Dikarya</taxon>
        <taxon>Ascomycota</taxon>
        <taxon>Pezizomycotina</taxon>
        <taxon>Dothideomycetes</taxon>
        <taxon>Pleosporomycetidae</taxon>
        <taxon>Mytilinidiales</taxon>
        <taxon>Mytilinidiaceae</taxon>
        <taxon>Lophium</taxon>
    </lineage>
</organism>